<accession>A0A6A0A3A7</accession>
<dbReference type="Proteomes" id="UP000485058">
    <property type="component" value="Unassembled WGS sequence"/>
</dbReference>
<name>A0A6A0A3A7_HAELA</name>
<evidence type="ECO:0000313" key="2">
    <source>
        <dbReference type="Proteomes" id="UP000485058"/>
    </source>
</evidence>
<gene>
    <name evidence="1" type="ORF">HaLaN_25935</name>
</gene>
<sequence length="70" mass="7483">MSSSPWPEPRPLGLPLAAVEEVGGGGDESSLPWGLLLDEVLGDAITLEDHLDWVVSSRFIEPVASKNVML</sequence>
<comment type="caution">
    <text evidence="1">The sequence shown here is derived from an EMBL/GenBank/DDBJ whole genome shotgun (WGS) entry which is preliminary data.</text>
</comment>
<dbReference type="EMBL" id="BLLF01003534">
    <property type="protein sequence ID" value="GFH27589.1"/>
    <property type="molecule type" value="Genomic_DNA"/>
</dbReference>
<protein>
    <submittedName>
        <fullName evidence="1">Uncharacterized protein</fullName>
    </submittedName>
</protein>
<organism evidence="1 2">
    <name type="scientific">Haematococcus lacustris</name>
    <name type="common">Green alga</name>
    <name type="synonym">Haematococcus pluvialis</name>
    <dbReference type="NCBI Taxonomy" id="44745"/>
    <lineage>
        <taxon>Eukaryota</taxon>
        <taxon>Viridiplantae</taxon>
        <taxon>Chlorophyta</taxon>
        <taxon>core chlorophytes</taxon>
        <taxon>Chlorophyceae</taxon>
        <taxon>CS clade</taxon>
        <taxon>Chlamydomonadales</taxon>
        <taxon>Haematococcaceae</taxon>
        <taxon>Haematococcus</taxon>
    </lineage>
</organism>
<keyword evidence="2" id="KW-1185">Reference proteome</keyword>
<evidence type="ECO:0000313" key="1">
    <source>
        <dbReference type="EMBL" id="GFH27589.1"/>
    </source>
</evidence>
<reference evidence="1 2" key="1">
    <citation type="submission" date="2020-02" db="EMBL/GenBank/DDBJ databases">
        <title>Draft genome sequence of Haematococcus lacustris strain NIES-144.</title>
        <authorList>
            <person name="Morimoto D."/>
            <person name="Nakagawa S."/>
            <person name="Yoshida T."/>
            <person name="Sawayama S."/>
        </authorList>
    </citation>
    <scope>NUCLEOTIDE SEQUENCE [LARGE SCALE GENOMIC DNA]</scope>
    <source>
        <strain evidence="1 2">NIES-144</strain>
    </source>
</reference>
<dbReference type="AlphaFoldDB" id="A0A6A0A3A7"/>
<proteinExistence type="predicted"/>